<dbReference type="InterPro" id="IPR032675">
    <property type="entry name" value="LRR_dom_sf"/>
</dbReference>
<dbReference type="InterPro" id="IPR013151">
    <property type="entry name" value="Immunoglobulin_dom"/>
</dbReference>
<dbReference type="InterPro" id="IPR003591">
    <property type="entry name" value="Leu-rich_rpt_typical-subtyp"/>
</dbReference>
<dbReference type="GO" id="GO:0007166">
    <property type="term" value="P:cell surface receptor signaling pathway"/>
    <property type="evidence" value="ECO:0007669"/>
    <property type="project" value="TreeGrafter"/>
</dbReference>
<organism evidence="11">
    <name type="scientific">Thelazia callipaeda</name>
    <name type="common">Oriental eyeworm</name>
    <name type="synonym">Parasitic nematode</name>
    <dbReference type="NCBI Taxonomy" id="103827"/>
    <lineage>
        <taxon>Eukaryota</taxon>
        <taxon>Metazoa</taxon>
        <taxon>Ecdysozoa</taxon>
        <taxon>Nematoda</taxon>
        <taxon>Chromadorea</taxon>
        <taxon>Rhabditida</taxon>
        <taxon>Spirurina</taxon>
        <taxon>Spiruromorpha</taxon>
        <taxon>Thelazioidea</taxon>
        <taxon>Thelaziidae</taxon>
        <taxon>Thelazia</taxon>
    </lineage>
</organism>
<dbReference type="SMART" id="SM00082">
    <property type="entry name" value="LRRCT"/>
    <property type="match status" value="1"/>
</dbReference>
<dbReference type="GO" id="GO:0004930">
    <property type="term" value="F:G protein-coupled receptor activity"/>
    <property type="evidence" value="ECO:0007669"/>
    <property type="project" value="InterPro"/>
</dbReference>
<evidence type="ECO:0000256" key="4">
    <source>
        <dbReference type="ARBA" id="ARBA00022737"/>
    </source>
</evidence>
<evidence type="ECO:0000313" key="10">
    <source>
        <dbReference type="Proteomes" id="UP000276776"/>
    </source>
</evidence>
<evidence type="ECO:0000256" key="6">
    <source>
        <dbReference type="ARBA" id="ARBA00023170"/>
    </source>
</evidence>
<keyword evidence="3" id="KW-0732">Signal</keyword>
<reference evidence="11" key="1">
    <citation type="submission" date="2017-02" db="UniProtKB">
        <authorList>
            <consortium name="WormBaseParasite"/>
        </authorList>
    </citation>
    <scope>IDENTIFICATION</scope>
</reference>
<feature type="domain" description="G-protein coupled receptors family 2 profile 1" evidence="7">
    <location>
        <begin position="314"/>
        <end position="396"/>
    </location>
</feature>
<dbReference type="Pfam" id="PF13855">
    <property type="entry name" value="LRR_8"/>
    <property type="match status" value="1"/>
</dbReference>
<dbReference type="InterPro" id="IPR036179">
    <property type="entry name" value="Ig-like_dom_sf"/>
</dbReference>
<name>A0A0N5CM68_THECL</name>
<evidence type="ECO:0000256" key="5">
    <source>
        <dbReference type="ARBA" id="ARBA00023157"/>
    </source>
</evidence>
<reference evidence="9 10" key="2">
    <citation type="submission" date="2018-11" db="EMBL/GenBank/DDBJ databases">
        <authorList>
            <consortium name="Pathogen Informatics"/>
        </authorList>
    </citation>
    <scope>NUCLEOTIDE SEQUENCE [LARGE SCALE GENOMIC DNA]</scope>
</reference>
<evidence type="ECO:0000313" key="11">
    <source>
        <dbReference type="WBParaSite" id="TCLT_0000124001-mRNA-1"/>
    </source>
</evidence>
<dbReference type="InterPro" id="IPR000483">
    <property type="entry name" value="Cys-rich_flank_reg_C"/>
</dbReference>
<dbReference type="SMART" id="SM00369">
    <property type="entry name" value="LRR_TYP"/>
    <property type="match status" value="3"/>
</dbReference>
<dbReference type="Gene3D" id="3.80.10.10">
    <property type="entry name" value="Ribonuclease Inhibitor"/>
    <property type="match status" value="1"/>
</dbReference>
<comment type="similarity">
    <text evidence="1">Belongs to the G-protein coupled receptor 2 family. Adhesion G-protein coupled receptor (ADGR) subfamily.</text>
</comment>
<dbReference type="Gene3D" id="2.60.40.10">
    <property type="entry name" value="Immunoglobulins"/>
    <property type="match status" value="1"/>
</dbReference>
<accession>A0A0N5CM68</accession>
<dbReference type="Pfam" id="PF00047">
    <property type="entry name" value="ig"/>
    <property type="match status" value="1"/>
</dbReference>
<dbReference type="InterPro" id="IPR013783">
    <property type="entry name" value="Ig-like_fold"/>
</dbReference>
<keyword evidence="5" id="KW-1015">Disulfide bond</keyword>
<dbReference type="SUPFAM" id="SSF48726">
    <property type="entry name" value="Immunoglobulin"/>
    <property type="match status" value="1"/>
</dbReference>
<dbReference type="PROSITE" id="PS50227">
    <property type="entry name" value="G_PROTEIN_RECEP_F2_3"/>
    <property type="match status" value="1"/>
</dbReference>
<dbReference type="STRING" id="103827.A0A0N5CM68"/>
<keyword evidence="6" id="KW-0675">Receptor</keyword>
<keyword evidence="2" id="KW-0433">Leucine-rich repeat</keyword>
<dbReference type="InterPro" id="IPR001879">
    <property type="entry name" value="GPCR_2_extracellular_dom"/>
</dbReference>
<feature type="domain" description="Ig-like" evidence="8">
    <location>
        <begin position="236"/>
        <end position="331"/>
    </location>
</feature>
<dbReference type="PROSITE" id="PS51450">
    <property type="entry name" value="LRR"/>
    <property type="match status" value="1"/>
</dbReference>
<dbReference type="SUPFAM" id="SSF52058">
    <property type="entry name" value="L domain-like"/>
    <property type="match status" value="1"/>
</dbReference>
<dbReference type="AlphaFoldDB" id="A0A0N5CM68"/>
<dbReference type="GO" id="GO:0005886">
    <property type="term" value="C:plasma membrane"/>
    <property type="evidence" value="ECO:0007669"/>
    <property type="project" value="TreeGrafter"/>
</dbReference>
<dbReference type="Proteomes" id="UP000276776">
    <property type="component" value="Unassembled WGS sequence"/>
</dbReference>
<dbReference type="InterPro" id="IPR001611">
    <property type="entry name" value="Leu-rich_rpt"/>
</dbReference>
<dbReference type="OMA" id="MSAYETR"/>
<protein>
    <submittedName>
        <fullName evidence="11">Adhesion G protein-coupled receptor A3</fullName>
    </submittedName>
</protein>
<evidence type="ECO:0000256" key="3">
    <source>
        <dbReference type="ARBA" id="ARBA00022729"/>
    </source>
</evidence>
<gene>
    <name evidence="9" type="ORF">TCLT_LOCUS1241</name>
</gene>
<sequence>MKKYEKTLRLLLITIFYLLVLVECYWTRCSRAISTSVVDCSGRNFDKIVQIARLNAPESEFCPSTIGGHVRLLNLSWNGFKSMNFSSFSSLRHPEFLEILDISHNKLLFISPGAFKALSRLKILLLNGNELHALDHLSFADLTSLEELNLDSNPLSSFPDRTFTSLTKLRRLSIASNQLSCDCQIADLLRFINKDEHVQVSNRTVCIFPYSLRGTQIVYLNVKILKRSCGKGDFNPAVFNLEPPSRSLIIYPGGEKNITCKISKADKVHMEWLKNNVPVIDSPRLLISRHNDSHFLYLELYINPIVWKDEGDWTCYVEHGKSVLRNTVRITPILVNTLQCVQEWQADEKGEIIWPVSKQGLVAIKCPNGPVNAKAYRQCKHGKWDPADTSHCTYASQLIKHLLTLLQHGYTSSYIDELLRIRKQPAEMSAYETRLVGWLIGNATGLSNQQTVTALNFALQSEFARTELNGEQMRQHLQNLLLGDQIIQENYIAVCQHLLLTKNYDITGIQAVKNGFLAVHNGFEFLCNEQQHVELLPATGGASVRIPHLMINRFPTLTILRILWLLNTNIFKTKHTLDGKWVVISEVYGVAIKHVPLKSRKSSEVFEEVGKMPVYQLQKFMTAVEENSKFYGFFLSYRIKETFDQVYYLYGRILNMNSVLLQIQLGVWDDGEGWKLANETDCLVQRVGPNNVLFTCSQIFFTKNFNENIKYFAAMQNVFYQELLVSLILQTKAFSSVN</sequence>
<evidence type="ECO:0000256" key="1">
    <source>
        <dbReference type="ARBA" id="ARBA00007343"/>
    </source>
</evidence>
<proteinExistence type="inferred from homology"/>
<evidence type="ECO:0000259" key="8">
    <source>
        <dbReference type="PROSITE" id="PS50835"/>
    </source>
</evidence>
<dbReference type="WBParaSite" id="TCLT_0000124001-mRNA-1">
    <property type="protein sequence ID" value="TCLT_0000124001-mRNA-1"/>
    <property type="gene ID" value="TCLT_0000124001"/>
</dbReference>
<dbReference type="PANTHER" id="PTHR45930:SF4">
    <property type="entry name" value="ADHESION G PROTEIN-COUPLED RECEPTOR A3"/>
    <property type="match status" value="1"/>
</dbReference>
<keyword evidence="10" id="KW-1185">Reference proteome</keyword>
<dbReference type="CDD" id="cd00096">
    <property type="entry name" value="Ig"/>
    <property type="match status" value="1"/>
</dbReference>
<dbReference type="InterPro" id="IPR051963">
    <property type="entry name" value="Adhesion_GPCR_A"/>
</dbReference>
<dbReference type="PROSITE" id="PS50835">
    <property type="entry name" value="IG_LIKE"/>
    <property type="match status" value="1"/>
</dbReference>
<dbReference type="PANTHER" id="PTHR45930">
    <property type="entry name" value="G-PROTEIN COUPLED RECEPTOR 124-LIKE PROTEIN"/>
    <property type="match status" value="1"/>
</dbReference>
<evidence type="ECO:0000259" key="7">
    <source>
        <dbReference type="PROSITE" id="PS50227"/>
    </source>
</evidence>
<dbReference type="InterPro" id="IPR007110">
    <property type="entry name" value="Ig-like_dom"/>
</dbReference>
<dbReference type="OrthoDB" id="6134459at2759"/>
<keyword evidence="4" id="KW-0677">Repeat</keyword>
<evidence type="ECO:0000256" key="2">
    <source>
        <dbReference type="ARBA" id="ARBA00022614"/>
    </source>
</evidence>
<dbReference type="EMBL" id="UYYF01000144">
    <property type="protein sequence ID" value="VDM96574.1"/>
    <property type="molecule type" value="Genomic_DNA"/>
</dbReference>
<evidence type="ECO:0000313" key="9">
    <source>
        <dbReference type="EMBL" id="VDM96574.1"/>
    </source>
</evidence>